<accession>A0A1B1NEW0</accession>
<dbReference type="SUPFAM" id="SSF56219">
    <property type="entry name" value="DNase I-like"/>
    <property type="match status" value="1"/>
</dbReference>
<proteinExistence type="predicted"/>
<sequence>MTTRTAYFSALVATALVGTLAAPAGATPDRSGRDRGGLDRDVRVATFNASLNRSAEGELTSDLSDGEDEQARNVAETIQRTRPDVVLVNEFDYAPGNEDLFRENYLEVGQRGAEPVDYPYAYIAPSNTGVPSGHDLNNDGTVGGPDDAYGFGLYPGQYGMVVYSRYPIDTDEVRTFRQFRWQDMPGNLIPKRFYDAKERKDLRLSSKSHWDVPVEVGGRTLHVLAAHPTPPTFDGEEDRNGRRNHDEIRFWADYVAGKRASSYIYDDQGRSGGLGRFERFVIVGDYNADPVDGDSRDGAINQLLDSRDVRTRVVPDSEGAVEQAELQGGANLDHVADPAFDTADFTDSPEPGNLRVDYVLPSRTLPILDAGVFWPTEDDPLFRLVGTYPFPTSDHRLVWADLRLLHRD</sequence>
<evidence type="ECO:0000259" key="2">
    <source>
        <dbReference type="Pfam" id="PF03372"/>
    </source>
</evidence>
<reference evidence="3 4" key="1">
    <citation type="submission" date="2016-03" db="EMBL/GenBank/DDBJ databases">
        <title>Shallow-sea hydrothermal system.</title>
        <authorList>
            <person name="Tang K."/>
        </authorList>
    </citation>
    <scope>NUCLEOTIDE SEQUENCE [LARGE SCALE GENOMIC DNA]</scope>
    <source>
        <strain evidence="3 4">JLT9</strain>
    </source>
</reference>
<keyword evidence="1" id="KW-0732">Signal</keyword>
<dbReference type="KEGG" id="serj:SGUI_2574"/>
<gene>
    <name evidence="3" type="ORF">SGUI_2574</name>
</gene>
<protein>
    <submittedName>
        <fullName evidence="3">Glycerophosphoryl diester phosphodiesterase</fullName>
        <ecNumber evidence="3">3.1.4.46</ecNumber>
    </submittedName>
</protein>
<dbReference type="InterPro" id="IPR036691">
    <property type="entry name" value="Endo/exonu/phosph_ase_sf"/>
</dbReference>
<feature type="domain" description="Endonuclease/exonuclease/phosphatase" evidence="2">
    <location>
        <begin position="46"/>
        <end position="395"/>
    </location>
</feature>
<keyword evidence="4" id="KW-1185">Reference proteome</keyword>
<name>A0A1B1NEW0_9MICO</name>
<keyword evidence="3" id="KW-0378">Hydrolase</keyword>
<dbReference type="InterPro" id="IPR005135">
    <property type="entry name" value="Endo/exonuclease/phosphatase"/>
</dbReference>
<dbReference type="RefSeq" id="WP_066641040.1">
    <property type="nucleotide sequence ID" value="NZ_CP014989.1"/>
</dbReference>
<organism evidence="3 4">
    <name type="scientific">Serinicoccus hydrothermalis</name>
    <dbReference type="NCBI Taxonomy" id="1758689"/>
    <lineage>
        <taxon>Bacteria</taxon>
        <taxon>Bacillati</taxon>
        <taxon>Actinomycetota</taxon>
        <taxon>Actinomycetes</taxon>
        <taxon>Micrococcales</taxon>
        <taxon>Ornithinimicrobiaceae</taxon>
        <taxon>Serinicoccus</taxon>
    </lineage>
</organism>
<feature type="chain" id="PRO_5008527862" evidence="1">
    <location>
        <begin position="27"/>
        <end position="408"/>
    </location>
</feature>
<dbReference type="GO" id="GO:0008889">
    <property type="term" value="F:glycerophosphodiester phosphodiesterase activity"/>
    <property type="evidence" value="ECO:0007669"/>
    <property type="project" value="UniProtKB-EC"/>
</dbReference>
<evidence type="ECO:0000313" key="4">
    <source>
        <dbReference type="Proteomes" id="UP000092482"/>
    </source>
</evidence>
<dbReference type="Pfam" id="PF03372">
    <property type="entry name" value="Exo_endo_phos"/>
    <property type="match status" value="1"/>
</dbReference>
<dbReference type="Gene3D" id="3.60.10.10">
    <property type="entry name" value="Endonuclease/exonuclease/phosphatase"/>
    <property type="match status" value="1"/>
</dbReference>
<feature type="signal peptide" evidence="1">
    <location>
        <begin position="1"/>
        <end position="26"/>
    </location>
</feature>
<dbReference type="AlphaFoldDB" id="A0A1B1NEW0"/>
<dbReference type="Proteomes" id="UP000092482">
    <property type="component" value="Chromosome"/>
</dbReference>
<dbReference type="EC" id="3.1.4.46" evidence="3"/>
<dbReference type="EMBL" id="CP014989">
    <property type="protein sequence ID" value="ANS79970.1"/>
    <property type="molecule type" value="Genomic_DNA"/>
</dbReference>
<dbReference type="OrthoDB" id="292013at2"/>
<dbReference type="STRING" id="1758689.SGUI_2574"/>
<evidence type="ECO:0000256" key="1">
    <source>
        <dbReference type="SAM" id="SignalP"/>
    </source>
</evidence>
<evidence type="ECO:0000313" key="3">
    <source>
        <dbReference type="EMBL" id="ANS79970.1"/>
    </source>
</evidence>